<name>A0ABS4K5M4_9CLOT</name>
<keyword evidence="1" id="KW-0472">Membrane</keyword>
<feature type="transmembrane region" description="Helical" evidence="1">
    <location>
        <begin position="108"/>
        <end position="131"/>
    </location>
</feature>
<feature type="transmembrane region" description="Helical" evidence="1">
    <location>
        <begin position="143"/>
        <end position="171"/>
    </location>
</feature>
<keyword evidence="3" id="KW-1185">Reference proteome</keyword>
<feature type="transmembrane region" description="Helical" evidence="1">
    <location>
        <begin position="228"/>
        <end position="249"/>
    </location>
</feature>
<feature type="transmembrane region" description="Helical" evidence="1">
    <location>
        <begin position="183"/>
        <end position="204"/>
    </location>
</feature>
<dbReference type="InterPro" id="IPR051784">
    <property type="entry name" value="Nod_factor_ABC_transporter"/>
</dbReference>
<protein>
    <submittedName>
        <fullName evidence="2">ABC-2 type transport system permease protein</fullName>
    </submittedName>
</protein>
<organism evidence="2 3">
    <name type="scientific">Clostridium punense</name>
    <dbReference type="NCBI Taxonomy" id="1054297"/>
    <lineage>
        <taxon>Bacteria</taxon>
        <taxon>Bacillati</taxon>
        <taxon>Bacillota</taxon>
        <taxon>Clostridia</taxon>
        <taxon>Eubacteriales</taxon>
        <taxon>Clostridiaceae</taxon>
        <taxon>Clostridium</taxon>
    </lineage>
</organism>
<evidence type="ECO:0000313" key="2">
    <source>
        <dbReference type="EMBL" id="MBP2023077.1"/>
    </source>
</evidence>
<evidence type="ECO:0000313" key="3">
    <source>
        <dbReference type="Proteomes" id="UP001519308"/>
    </source>
</evidence>
<dbReference type="PANTHER" id="PTHR43229">
    <property type="entry name" value="NODULATION PROTEIN J"/>
    <property type="match status" value="1"/>
</dbReference>
<sequence>MRKLFYVFKVSFEKSIKEMVRYKFNTLSEIMTFYALFIAMFFGMKLFGTSMKVAPLDLGQTLEGFVIGYFLWTVMVSAYSDTAYGVINDASKGTLEQISMSSLGLHNVLVVRSLANLLVNLIISFIVLFSIMATTNYWLNIDLLPILLVIFLGIFSMLGISLVLAGLALIFKKVQSLLNLVQYFLISLVMVGTSGMGSILSMVLPFRPTIEKVYDITLGNETLADISLGYYGLVIANSLAYLLIGIIVFNQCAKIAKKKGVLGQY</sequence>
<keyword evidence="1" id="KW-0812">Transmembrane</keyword>
<dbReference type="RefSeq" id="WP_021285160.1">
    <property type="nucleotide sequence ID" value="NZ_JAGGLL010000023.1"/>
</dbReference>
<dbReference type="EMBL" id="JAGGLL010000023">
    <property type="protein sequence ID" value="MBP2023077.1"/>
    <property type="molecule type" value="Genomic_DNA"/>
</dbReference>
<evidence type="ECO:0000256" key="1">
    <source>
        <dbReference type="SAM" id="Phobius"/>
    </source>
</evidence>
<keyword evidence="1" id="KW-1133">Transmembrane helix</keyword>
<accession>A0ABS4K5M4</accession>
<dbReference type="Proteomes" id="UP001519308">
    <property type="component" value="Unassembled WGS sequence"/>
</dbReference>
<comment type="caution">
    <text evidence="2">The sequence shown here is derived from an EMBL/GenBank/DDBJ whole genome shotgun (WGS) entry which is preliminary data.</text>
</comment>
<gene>
    <name evidence="2" type="ORF">J2Z44_002911</name>
</gene>
<reference evidence="2 3" key="1">
    <citation type="submission" date="2021-03" db="EMBL/GenBank/DDBJ databases">
        <title>Genomic Encyclopedia of Type Strains, Phase IV (KMG-IV): sequencing the most valuable type-strain genomes for metagenomic binning, comparative biology and taxonomic classification.</title>
        <authorList>
            <person name="Goeker M."/>
        </authorList>
    </citation>
    <scope>NUCLEOTIDE SEQUENCE [LARGE SCALE GENOMIC DNA]</scope>
    <source>
        <strain evidence="2 3">DSM 28650</strain>
    </source>
</reference>
<proteinExistence type="predicted"/>
<dbReference type="PANTHER" id="PTHR43229:SF2">
    <property type="entry name" value="NODULATION PROTEIN J"/>
    <property type="match status" value="1"/>
</dbReference>
<feature type="transmembrane region" description="Helical" evidence="1">
    <location>
        <begin position="64"/>
        <end position="87"/>
    </location>
</feature>
<feature type="transmembrane region" description="Helical" evidence="1">
    <location>
        <begin position="24"/>
        <end position="44"/>
    </location>
</feature>